<dbReference type="SMART" id="SM00028">
    <property type="entry name" value="TPR"/>
    <property type="match status" value="2"/>
</dbReference>
<dbReference type="InterPro" id="IPR019734">
    <property type="entry name" value="TPR_rpt"/>
</dbReference>
<dbReference type="AlphaFoldDB" id="A0A2Z4G926"/>
<name>A0A2Z4G926_9BACT</name>
<organism evidence="3 4">
    <name type="scientific">Arcticibacterium luteifluviistationis</name>
    <dbReference type="NCBI Taxonomy" id="1784714"/>
    <lineage>
        <taxon>Bacteria</taxon>
        <taxon>Pseudomonadati</taxon>
        <taxon>Bacteroidota</taxon>
        <taxon>Cytophagia</taxon>
        <taxon>Cytophagales</taxon>
        <taxon>Leadbetterellaceae</taxon>
        <taxon>Arcticibacterium</taxon>
    </lineage>
</organism>
<protein>
    <submittedName>
        <fullName evidence="3">Uncharacterized protein</fullName>
    </submittedName>
</protein>
<dbReference type="KEGG" id="als:DJ013_06040"/>
<accession>A0A2Z4G926</accession>
<dbReference type="Gene3D" id="1.25.40.10">
    <property type="entry name" value="Tetratricopeptide repeat domain"/>
    <property type="match status" value="2"/>
</dbReference>
<feature type="chain" id="PRO_5016236250" evidence="2">
    <location>
        <begin position="21"/>
        <end position="371"/>
    </location>
</feature>
<evidence type="ECO:0000313" key="4">
    <source>
        <dbReference type="Proteomes" id="UP000249873"/>
    </source>
</evidence>
<gene>
    <name evidence="3" type="ORF">DJ013_06040</name>
</gene>
<dbReference type="EMBL" id="CP029480">
    <property type="protein sequence ID" value="AWV97749.1"/>
    <property type="molecule type" value="Genomic_DNA"/>
</dbReference>
<keyword evidence="2" id="KW-0732">Signal</keyword>
<evidence type="ECO:0000256" key="2">
    <source>
        <dbReference type="SAM" id="SignalP"/>
    </source>
</evidence>
<dbReference type="SUPFAM" id="SSF48452">
    <property type="entry name" value="TPR-like"/>
    <property type="match status" value="2"/>
</dbReference>
<dbReference type="InterPro" id="IPR011990">
    <property type="entry name" value="TPR-like_helical_dom_sf"/>
</dbReference>
<sequence length="371" mass="42831">MRKTLALILLVFFVSDRVQAQFSNDEISKRSTINGLDKLYNLEFREAERFFEPVIKKYGEHPVAYLIKATSLQYEFAPIEQNPVRFKEYIANLEKCIKLANEQYEAGKYKTDATFYLLAAHGNISRAYHHNRDYLKAGLEAKKAYSYLKEGFELSRENSEFYFTNGLYRFYRVQYPETHPAIKPIVFFFTEGSKPQGLSDLRYASKSALFSKTEAAFFLAGVCLKYENLVKEAVTVTKRLHLKYPRNPDFLLKYIEALLADGQINLAREKLKKLDSYKGADYEVATLVFKGEISFLEEDFKAADLFFQRALAIKKEAGETADLKSMALCRLGEIGLEQGDGKKAKEYFKQCLDIAEYSRIIKKAELELKRL</sequence>
<dbReference type="RefSeq" id="WP_111370851.1">
    <property type="nucleotide sequence ID" value="NZ_CP029480.1"/>
</dbReference>
<feature type="repeat" description="TPR" evidence="1">
    <location>
        <begin position="325"/>
        <end position="358"/>
    </location>
</feature>
<keyword evidence="4" id="KW-1185">Reference proteome</keyword>
<evidence type="ECO:0000256" key="1">
    <source>
        <dbReference type="PROSITE-ProRule" id="PRU00339"/>
    </source>
</evidence>
<dbReference type="OrthoDB" id="9813254at2"/>
<proteinExistence type="predicted"/>
<dbReference type="PROSITE" id="PS50005">
    <property type="entry name" value="TPR"/>
    <property type="match status" value="1"/>
</dbReference>
<reference evidence="3 4" key="1">
    <citation type="submission" date="2018-05" db="EMBL/GenBank/DDBJ databases">
        <title>Complete genome sequence of Arcticibacterium luteifluviistationis SM1504T, a cytophagaceae bacterium isolated from Arctic surface seawater.</title>
        <authorList>
            <person name="Li Y."/>
            <person name="Qin Q.-L."/>
        </authorList>
    </citation>
    <scope>NUCLEOTIDE SEQUENCE [LARGE SCALE GENOMIC DNA]</scope>
    <source>
        <strain evidence="3 4">SM1504</strain>
    </source>
</reference>
<feature type="signal peptide" evidence="2">
    <location>
        <begin position="1"/>
        <end position="20"/>
    </location>
</feature>
<dbReference type="Proteomes" id="UP000249873">
    <property type="component" value="Chromosome"/>
</dbReference>
<keyword evidence="1" id="KW-0802">TPR repeat</keyword>
<evidence type="ECO:0000313" key="3">
    <source>
        <dbReference type="EMBL" id="AWV97749.1"/>
    </source>
</evidence>